<keyword evidence="2" id="KW-1185">Reference proteome</keyword>
<evidence type="ECO:0000313" key="2">
    <source>
        <dbReference type="Proteomes" id="UP000250434"/>
    </source>
</evidence>
<dbReference type="Proteomes" id="UP000250434">
    <property type="component" value="Chromosome"/>
</dbReference>
<reference evidence="1 2" key="1">
    <citation type="submission" date="2016-04" db="EMBL/GenBank/DDBJ databases">
        <title>Complete genome sequence and analysis of deep-sea sediment isolate, Amycolatopsis sp. WP1.</title>
        <authorList>
            <person name="Wang H."/>
            <person name="Chen S."/>
            <person name="Wu Q."/>
        </authorList>
    </citation>
    <scope>NUCLEOTIDE SEQUENCE [LARGE SCALE GENOMIC DNA]</scope>
    <source>
        <strain evidence="1 2">WP1</strain>
    </source>
</reference>
<dbReference type="EMBL" id="CP015163">
    <property type="protein sequence ID" value="AXB45330.1"/>
    <property type="molecule type" value="Genomic_DNA"/>
</dbReference>
<name>A0A344LBA6_9PSEU</name>
<proteinExistence type="predicted"/>
<evidence type="ECO:0000313" key="1">
    <source>
        <dbReference type="EMBL" id="AXB45330.1"/>
    </source>
</evidence>
<organism evidence="1 2">
    <name type="scientific">Amycolatopsis albispora</name>
    <dbReference type="NCBI Taxonomy" id="1804986"/>
    <lineage>
        <taxon>Bacteria</taxon>
        <taxon>Bacillati</taxon>
        <taxon>Actinomycetota</taxon>
        <taxon>Actinomycetes</taxon>
        <taxon>Pseudonocardiales</taxon>
        <taxon>Pseudonocardiaceae</taxon>
        <taxon>Amycolatopsis</taxon>
    </lineage>
</organism>
<accession>A0A344LBA6</accession>
<dbReference type="AlphaFoldDB" id="A0A344LBA6"/>
<protein>
    <submittedName>
        <fullName evidence="1">Uncharacterized protein</fullName>
    </submittedName>
</protein>
<gene>
    <name evidence="1" type="ORF">A4R43_24900</name>
</gene>
<dbReference type="KEGG" id="aab:A4R43_24900"/>
<dbReference type="OrthoDB" id="4761908at2"/>
<sequence length="75" mass="8269">MPSVNLDIGDAAELVELFQFVHDWLATEADHVDESLSSFVGNRAYDTRQLRNDLNRFTLLLGGSDGEVLFGPGSE</sequence>
<dbReference type="RefSeq" id="WP_113694564.1">
    <property type="nucleotide sequence ID" value="NZ_CP015163.1"/>
</dbReference>